<keyword evidence="4 6" id="KW-1133">Transmembrane helix</keyword>
<dbReference type="PANTHER" id="PTHR43738">
    <property type="entry name" value="ABC TRANSPORTER, MEMBRANE PROTEIN"/>
    <property type="match status" value="1"/>
</dbReference>
<protein>
    <submittedName>
        <fullName evidence="8">Putative ABC transport system permease protein</fullName>
    </submittedName>
</protein>
<dbReference type="GO" id="GO:0005886">
    <property type="term" value="C:plasma membrane"/>
    <property type="evidence" value="ECO:0007669"/>
    <property type="project" value="UniProtKB-SubCell"/>
</dbReference>
<evidence type="ECO:0000313" key="9">
    <source>
        <dbReference type="Proteomes" id="UP000295399"/>
    </source>
</evidence>
<feature type="transmembrane region" description="Helical" evidence="6">
    <location>
        <begin position="350"/>
        <end position="375"/>
    </location>
</feature>
<evidence type="ECO:0000256" key="2">
    <source>
        <dbReference type="ARBA" id="ARBA00022475"/>
    </source>
</evidence>
<evidence type="ECO:0000313" key="8">
    <source>
        <dbReference type="EMBL" id="TCP34486.1"/>
    </source>
</evidence>
<dbReference type="Proteomes" id="UP000295399">
    <property type="component" value="Unassembled WGS sequence"/>
</dbReference>
<dbReference type="InterPro" id="IPR051125">
    <property type="entry name" value="ABC-4/HrtB_transporter"/>
</dbReference>
<organism evidence="8 9">
    <name type="scientific">Rhodothalassium salexigens DSM 2132</name>
    <dbReference type="NCBI Taxonomy" id="1188247"/>
    <lineage>
        <taxon>Bacteria</taxon>
        <taxon>Pseudomonadati</taxon>
        <taxon>Pseudomonadota</taxon>
        <taxon>Alphaproteobacteria</taxon>
        <taxon>Rhodothalassiales</taxon>
        <taxon>Rhodothalassiaceae</taxon>
        <taxon>Rhodothalassium</taxon>
    </lineage>
</organism>
<feature type="domain" description="ABC3 transporter permease C-terminal" evidence="7">
    <location>
        <begin position="264"/>
        <end position="374"/>
    </location>
</feature>
<gene>
    <name evidence="8" type="ORF">EV659_105114</name>
</gene>
<evidence type="ECO:0000256" key="5">
    <source>
        <dbReference type="ARBA" id="ARBA00023136"/>
    </source>
</evidence>
<keyword evidence="9" id="KW-1185">Reference proteome</keyword>
<dbReference type="PANTHER" id="PTHR43738:SF3">
    <property type="entry name" value="ABC TRANSPORTER PERMEASE"/>
    <property type="match status" value="1"/>
</dbReference>
<comment type="caution">
    <text evidence="8">The sequence shown here is derived from an EMBL/GenBank/DDBJ whole genome shotgun (WGS) entry which is preliminary data.</text>
</comment>
<evidence type="ECO:0000259" key="7">
    <source>
        <dbReference type="Pfam" id="PF02687"/>
    </source>
</evidence>
<feature type="transmembrane region" description="Helical" evidence="6">
    <location>
        <begin position="15"/>
        <end position="38"/>
    </location>
</feature>
<comment type="subcellular location">
    <subcellularLocation>
        <location evidence="1">Cell membrane</location>
        <topology evidence="1">Multi-pass membrane protein</topology>
    </subcellularLocation>
</comment>
<keyword evidence="2" id="KW-1003">Cell membrane</keyword>
<dbReference type="Pfam" id="PF02687">
    <property type="entry name" value="FtsX"/>
    <property type="match status" value="1"/>
</dbReference>
<evidence type="ECO:0000256" key="4">
    <source>
        <dbReference type="ARBA" id="ARBA00022989"/>
    </source>
</evidence>
<dbReference type="InterPro" id="IPR003838">
    <property type="entry name" value="ABC3_permease_C"/>
</dbReference>
<feature type="transmembrane region" description="Helical" evidence="6">
    <location>
        <begin position="304"/>
        <end position="330"/>
    </location>
</feature>
<evidence type="ECO:0000256" key="6">
    <source>
        <dbReference type="SAM" id="Phobius"/>
    </source>
</evidence>
<dbReference type="EMBL" id="SLXO01000005">
    <property type="protein sequence ID" value="TCP34486.1"/>
    <property type="molecule type" value="Genomic_DNA"/>
</dbReference>
<accession>A0A4V2SPE9</accession>
<evidence type="ECO:0000256" key="3">
    <source>
        <dbReference type="ARBA" id="ARBA00022692"/>
    </source>
</evidence>
<dbReference type="OrthoDB" id="9775474at2"/>
<evidence type="ECO:0000256" key="1">
    <source>
        <dbReference type="ARBA" id="ARBA00004651"/>
    </source>
</evidence>
<feature type="transmembrane region" description="Helical" evidence="6">
    <location>
        <begin position="257"/>
        <end position="284"/>
    </location>
</feature>
<dbReference type="InParanoid" id="A0A4V2SPE9"/>
<name>A0A4V2SPE9_RHOSA</name>
<sequence length="386" mass="42418">MTDVRLILHNLFRKLVRTLLLITATMIAFLIYGTLAGFDESIEQVYSKIPADRLITVNTINFTQPLPYAYVNRVRAIEGVERASHANWFGGYYREERNQVATFAVDPETYMDVAPEIRVDPQVRDRFVGTRGAMIAPRRLAEQYGWQVGDQVSLFSNIFPRENGSYAWPFEFAGVYDIRAEYGEGGGAVLIHYDYFNEARRFGRDDVGWITIDAVSPEAADRIAEEVDALFANSRAQTETSSAAAFQRGFLEQSISIASVVTLVSTAGFATILLIVGNAMVVAIRERTREVAVLKTLGFGGVRIFRLILGESLALVLIGGALGLGLTALIFSMLSQVPGNPLPPLKLYPITIATAVGYMVLLGIVTGLIPAVGAWRLKIVTALGRE</sequence>
<dbReference type="AlphaFoldDB" id="A0A4V2SPE9"/>
<dbReference type="RefSeq" id="WP_132708416.1">
    <property type="nucleotide sequence ID" value="NZ_JACIGF010000005.1"/>
</dbReference>
<keyword evidence="5 6" id="KW-0472">Membrane</keyword>
<proteinExistence type="predicted"/>
<reference evidence="8 9" key="1">
    <citation type="submission" date="2019-03" db="EMBL/GenBank/DDBJ databases">
        <title>Genomic Encyclopedia of Type Strains, Phase IV (KMG-IV): sequencing the most valuable type-strain genomes for metagenomic binning, comparative biology and taxonomic classification.</title>
        <authorList>
            <person name="Goeker M."/>
        </authorList>
    </citation>
    <scope>NUCLEOTIDE SEQUENCE [LARGE SCALE GENOMIC DNA]</scope>
    <source>
        <strain evidence="8 9">DSM 2132</strain>
    </source>
</reference>
<keyword evidence="3 6" id="KW-0812">Transmembrane</keyword>